<reference evidence="1" key="2">
    <citation type="submission" date="2023-06" db="EMBL/GenBank/DDBJ databases">
        <authorList>
            <person name="Ma L."/>
            <person name="Liu K.-W."/>
            <person name="Li Z."/>
            <person name="Hsiao Y.-Y."/>
            <person name="Qi Y."/>
            <person name="Fu T."/>
            <person name="Tang G."/>
            <person name="Zhang D."/>
            <person name="Sun W.-H."/>
            <person name="Liu D.-K."/>
            <person name="Li Y."/>
            <person name="Chen G.-Z."/>
            <person name="Liu X.-D."/>
            <person name="Liao X.-Y."/>
            <person name="Jiang Y.-T."/>
            <person name="Yu X."/>
            <person name="Hao Y."/>
            <person name="Huang J."/>
            <person name="Zhao X.-W."/>
            <person name="Ke S."/>
            <person name="Chen Y.-Y."/>
            <person name="Wu W.-L."/>
            <person name="Hsu J.-L."/>
            <person name="Lin Y.-F."/>
            <person name="Huang M.-D."/>
            <person name="Li C.-Y."/>
            <person name="Huang L."/>
            <person name="Wang Z.-W."/>
            <person name="Zhao X."/>
            <person name="Zhong W.-Y."/>
            <person name="Peng D.-H."/>
            <person name="Ahmad S."/>
            <person name="Lan S."/>
            <person name="Zhang J.-S."/>
            <person name="Tsai W.-C."/>
            <person name="Van De Peer Y."/>
            <person name="Liu Z.-J."/>
        </authorList>
    </citation>
    <scope>NUCLEOTIDE SEQUENCE</scope>
    <source>
        <strain evidence="1">CP</strain>
        <tissue evidence="1">Leaves</tissue>
    </source>
</reference>
<keyword evidence="2" id="KW-1185">Reference proteome</keyword>
<dbReference type="AlphaFoldDB" id="A0AAV9CR61"/>
<gene>
    <name evidence="1" type="ORF">QJS10_CPB18g00665</name>
</gene>
<comment type="caution">
    <text evidence="1">The sequence shown here is derived from an EMBL/GenBank/DDBJ whole genome shotgun (WGS) entry which is preliminary data.</text>
</comment>
<sequence>MARIYHWWVIRIVDRRQFDSRLLVDGSPERHDEGRQRPVNLSKVRHVHVDTCSNRSTDLYRPSETYFDWASVNTYSDRSTDPCRPSEEDFD</sequence>
<name>A0AAV9CR61_ACOCL</name>
<dbReference type="EMBL" id="JAUJYO010000018">
    <property type="protein sequence ID" value="KAK1290884.1"/>
    <property type="molecule type" value="Genomic_DNA"/>
</dbReference>
<proteinExistence type="predicted"/>
<organism evidence="1 2">
    <name type="scientific">Acorus calamus</name>
    <name type="common">Sweet flag</name>
    <dbReference type="NCBI Taxonomy" id="4465"/>
    <lineage>
        <taxon>Eukaryota</taxon>
        <taxon>Viridiplantae</taxon>
        <taxon>Streptophyta</taxon>
        <taxon>Embryophyta</taxon>
        <taxon>Tracheophyta</taxon>
        <taxon>Spermatophyta</taxon>
        <taxon>Magnoliopsida</taxon>
        <taxon>Liliopsida</taxon>
        <taxon>Acoraceae</taxon>
        <taxon>Acorus</taxon>
    </lineage>
</organism>
<evidence type="ECO:0000313" key="1">
    <source>
        <dbReference type="EMBL" id="KAK1290884.1"/>
    </source>
</evidence>
<protein>
    <submittedName>
        <fullName evidence="1">Uncharacterized protein</fullName>
    </submittedName>
</protein>
<dbReference type="Proteomes" id="UP001180020">
    <property type="component" value="Unassembled WGS sequence"/>
</dbReference>
<accession>A0AAV9CR61</accession>
<evidence type="ECO:0000313" key="2">
    <source>
        <dbReference type="Proteomes" id="UP001180020"/>
    </source>
</evidence>
<reference evidence="1" key="1">
    <citation type="journal article" date="2023" name="Nat. Commun.">
        <title>Diploid and tetraploid genomes of Acorus and the evolution of monocots.</title>
        <authorList>
            <person name="Ma L."/>
            <person name="Liu K.W."/>
            <person name="Li Z."/>
            <person name="Hsiao Y.Y."/>
            <person name="Qi Y."/>
            <person name="Fu T."/>
            <person name="Tang G.D."/>
            <person name="Zhang D."/>
            <person name="Sun W.H."/>
            <person name="Liu D.K."/>
            <person name="Li Y."/>
            <person name="Chen G.Z."/>
            <person name="Liu X.D."/>
            <person name="Liao X.Y."/>
            <person name="Jiang Y.T."/>
            <person name="Yu X."/>
            <person name="Hao Y."/>
            <person name="Huang J."/>
            <person name="Zhao X.W."/>
            <person name="Ke S."/>
            <person name="Chen Y.Y."/>
            <person name="Wu W.L."/>
            <person name="Hsu J.L."/>
            <person name="Lin Y.F."/>
            <person name="Huang M.D."/>
            <person name="Li C.Y."/>
            <person name="Huang L."/>
            <person name="Wang Z.W."/>
            <person name="Zhao X."/>
            <person name="Zhong W.Y."/>
            <person name="Peng D.H."/>
            <person name="Ahmad S."/>
            <person name="Lan S."/>
            <person name="Zhang J.S."/>
            <person name="Tsai W.C."/>
            <person name="Van de Peer Y."/>
            <person name="Liu Z.J."/>
        </authorList>
    </citation>
    <scope>NUCLEOTIDE SEQUENCE</scope>
    <source>
        <strain evidence="1">CP</strain>
    </source>
</reference>